<reference evidence="10 11" key="1">
    <citation type="submission" date="2024-09" db="EMBL/GenBank/DDBJ databases">
        <authorList>
            <person name="Sun Q."/>
            <person name="Mori K."/>
        </authorList>
    </citation>
    <scope>NUCLEOTIDE SEQUENCE [LARGE SCALE GENOMIC DNA]</scope>
    <source>
        <strain evidence="10 11">CCM 7468</strain>
    </source>
</reference>
<dbReference type="CDD" id="cd12915">
    <property type="entry name" value="PDC2_DGC_like"/>
    <property type="match status" value="1"/>
</dbReference>
<sequence>MRLWKNVSREAAMQSASTQSRGWRLFSVPRRIALGILSLDLLVLLIGTAVLSGLRVEARRKAEHAWSSLVSTLERDLSRHLGQIDLSLRGLAATIQISEPGKRVSQSYEIALSAQAGPGRTDGLLLVLDANGTLVASSKAFSSAEQSFAGREYFEVHRQRREVGAYVSLPDTSDRGTQGIAISRRIASPDGLFRGLVVAQVPLTDLERIMSRLDLGADGTVSLLRTDGQLLARYPAANDLIVRDTVATVRRLGATLSTASAQFIATAESDGLERLYTYQRLGLPRLVLVGATLTADHYTAWWWQVGASVACFLTLHAAAVAFFLVGRGRASGRVLTSGTLPEVIKPPDDLPMDSLTGLLSRLVFESRLNQKWQHAIRDAHPLSLVILDIDHMEAYNTCFGHPAGDELLARVSACMTERVLEQGDFAARFGGNELALLLPNTDMDGASTLAELLRGSIDELGLVHAASPKARVTVSIGWSTCTPEDGQEPGLLLAAAGRALRVAKQDGRNRVAGAPAQLADALRT</sequence>
<protein>
    <recommendedName>
        <fullName evidence="2">diguanylate cyclase</fullName>
        <ecNumber evidence="2">2.7.7.65</ecNumber>
    </recommendedName>
</protein>
<proteinExistence type="predicted"/>
<feature type="transmembrane region" description="Helical" evidence="8">
    <location>
        <begin position="301"/>
        <end position="325"/>
    </location>
</feature>
<dbReference type="InterPro" id="IPR033479">
    <property type="entry name" value="dCache_1"/>
</dbReference>
<evidence type="ECO:0000256" key="3">
    <source>
        <dbReference type="ARBA" id="ARBA00022475"/>
    </source>
</evidence>
<keyword evidence="3" id="KW-1003">Cell membrane</keyword>
<evidence type="ECO:0000256" key="2">
    <source>
        <dbReference type="ARBA" id="ARBA00012528"/>
    </source>
</evidence>
<dbReference type="InterPro" id="IPR029787">
    <property type="entry name" value="Nucleotide_cyclase"/>
</dbReference>
<dbReference type="EMBL" id="JBHLVZ010000009">
    <property type="protein sequence ID" value="MFC0385564.1"/>
    <property type="molecule type" value="Genomic_DNA"/>
</dbReference>
<keyword evidence="10" id="KW-0548">Nucleotidyltransferase</keyword>
<evidence type="ECO:0000256" key="6">
    <source>
        <dbReference type="ARBA" id="ARBA00023136"/>
    </source>
</evidence>
<dbReference type="SMART" id="SM00267">
    <property type="entry name" value="GGDEF"/>
    <property type="match status" value="1"/>
</dbReference>
<gene>
    <name evidence="10" type="ORF">ACFFIC_08340</name>
</gene>
<dbReference type="Proteomes" id="UP001589789">
    <property type="component" value="Unassembled WGS sequence"/>
</dbReference>
<feature type="transmembrane region" description="Helical" evidence="8">
    <location>
        <begin position="32"/>
        <end position="54"/>
    </location>
</feature>
<accession>A0ABV6IPM6</accession>
<keyword evidence="4 8" id="KW-0812">Transmembrane</keyword>
<dbReference type="CDD" id="cd01949">
    <property type="entry name" value="GGDEF"/>
    <property type="match status" value="1"/>
</dbReference>
<evidence type="ECO:0000256" key="7">
    <source>
        <dbReference type="ARBA" id="ARBA00034247"/>
    </source>
</evidence>
<dbReference type="Gene3D" id="3.30.450.20">
    <property type="entry name" value="PAS domain"/>
    <property type="match status" value="2"/>
</dbReference>
<keyword evidence="11" id="KW-1185">Reference proteome</keyword>
<comment type="catalytic activity">
    <reaction evidence="7">
        <text>2 GTP = 3',3'-c-di-GMP + 2 diphosphate</text>
        <dbReference type="Rhea" id="RHEA:24898"/>
        <dbReference type="ChEBI" id="CHEBI:33019"/>
        <dbReference type="ChEBI" id="CHEBI:37565"/>
        <dbReference type="ChEBI" id="CHEBI:58805"/>
        <dbReference type="EC" id="2.7.7.65"/>
    </reaction>
</comment>
<dbReference type="Gene3D" id="3.30.70.270">
    <property type="match status" value="1"/>
</dbReference>
<evidence type="ECO:0000313" key="11">
    <source>
        <dbReference type="Proteomes" id="UP001589789"/>
    </source>
</evidence>
<evidence type="ECO:0000256" key="1">
    <source>
        <dbReference type="ARBA" id="ARBA00004651"/>
    </source>
</evidence>
<name>A0ABV6IPM6_9PROT</name>
<dbReference type="InterPro" id="IPR050469">
    <property type="entry name" value="Diguanylate_Cyclase"/>
</dbReference>
<dbReference type="CDD" id="cd12914">
    <property type="entry name" value="PDC1_DGC_like"/>
    <property type="match status" value="1"/>
</dbReference>
<dbReference type="EC" id="2.7.7.65" evidence="2"/>
<evidence type="ECO:0000313" key="10">
    <source>
        <dbReference type="EMBL" id="MFC0385564.1"/>
    </source>
</evidence>
<dbReference type="PANTHER" id="PTHR45138:SF9">
    <property type="entry name" value="DIGUANYLATE CYCLASE DGCM-RELATED"/>
    <property type="match status" value="1"/>
</dbReference>
<comment type="caution">
    <text evidence="10">The sequence shown here is derived from an EMBL/GenBank/DDBJ whole genome shotgun (WGS) entry which is preliminary data.</text>
</comment>
<dbReference type="Pfam" id="PF02743">
    <property type="entry name" value="dCache_1"/>
    <property type="match status" value="1"/>
</dbReference>
<comment type="subcellular location">
    <subcellularLocation>
        <location evidence="1">Cell membrane</location>
        <topology evidence="1">Multi-pass membrane protein</topology>
    </subcellularLocation>
</comment>
<dbReference type="InterPro" id="IPR043128">
    <property type="entry name" value="Rev_trsase/Diguanyl_cyclase"/>
</dbReference>
<dbReference type="GO" id="GO:0052621">
    <property type="term" value="F:diguanylate cyclase activity"/>
    <property type="evidence" value="ECO:0007669"/>
    <property type="project" value="UniProtKB-EC"/>
</dbReference>
<organism evidence="10 11">
    <name type="scientific">Muricoccus vinaceus</name>
    <dbReference type="NCBI Taxonomy" id="424704"/>
    <lineage>
        <taxon>Bacteria</taxon>
        <taxon>Pseudomonadati</taxon>
        <taxon>Pseudomonadota</taxon>
        <taxon>Alphaproteobacteria</taxon>
        <taxon>Acetobacterales</taxon>
        <taxon>Roseomonadaceae</taxon>
        <taxon>Muricoccus</taxon>
    </lineage>
</organism>
<feature type="domain" description="GGDEF" evidence="9">
    <location>
        <begin position="380"/>
        <end position="516"/>
    </location>
</feature>
<dbReference type="PROSITE" id="PS50887">
    <property type="entry name" value="GGDEF"/>
    <property type="match status" value="1"/>
</dbReference>
<dbReference type="SUPFAM" id="SSF55073">
    <property type="entry name" value="Nucleotide cyclase"/>
    <property type="match status" value="1"/>
</dbReference>
<evidence type="ECO:0000256" key="8">
    <source>
        <dbReference type="SAM" id="Phobius"/>
    </source>
</evidence>
<dbReference type="PANTHER" id="PTHR45138">
    <property type="entry name" value="REGULATORY COMPONENTS OF SENSORY TRANSDUCTION SYSTEM"/>
    <property type="match status" value="1"/>
</dbReference>
<keyword evidence="6 8" id="KW-0472">Membrane</keyword>
<dbReference type="NCBIfam" id="TIGR00254">
    <property type="entry name" value="GGDEF"/>
    <property type="match status" value="1"/>
</dbReference>
<dbReference type="RefSeq" id="WP_377049714.1">
    <property type="nucleotide sequence ID" value="NZ_JBHLVZ010000009.1"/>
</dbReference>
<evidence type="ECO:0000256" key="4">
    <source>
        <dbReference type="ARBA" id="ARBA00022692"/>
    </source>
</evidence>
<keyword evidence="5 8" id="KW-1133">Transmembrane helix</keyword>
<dbReference type="Pfam" id="PF00990">
    <property type="entry name" value="GGDEF"/>
    <property type="match status" value="1"/>
</dbReference>
<dbReference type="InterPro" id="IPR000160">
    <property type="entry name" value="GGDEF_dom"/>
</dbReference>
<evidence type="ECO:0000256" key="5">
    <source>
        <dbReference type="ARBA" id="ARBA00022989"/>
    </source>
</evidence>
<keyword evidence="10" id="KW-0808">Transferase</keyword>
<evidence type="ECO:0000259" key="9">
    <source>
        <dbReference type="PROSITE" id="PS50887"/>
    </source>
</evidence>